<protein>
    <recommendedName>
        <fullName evidence="3">proteasome endopeptidase complex</fullName>
        <ecNumber evidence="3">3.4.25.1</ecNumber>
    </recommendedName>
</protein>
<accession>A0A183CC32</accession>
<dbReference type="InterPro" id="IPR001353">
    <property type="entry name" value="Proteasome_sua/b"/>
</dbReference>
<evidence type="ECO:0000313" key="13">
    <source>
        <dbReference type="WBParaSite" id="GPLIN_001043300"/>
    </source>
</evidence>
<evidence type="ECO:0000256" key="10">
    <source>
        <dbReference type="ARBA" id="ARBA00026071"/>
    </source>
</evidence>
<evidence type="ECO:0000256" key="7">
    <source>
        <dbReference type="ARBA" id="ARBA00022801"/>
    </source>
</evidence>
<reference evidence="13" key="2">
    <citation type="submission" date="2016-06" db="UniProtKB">
        <authorList>
            <consortium name="WormBaseParasite"/>
        </authorList>
    </citation>
    <scope>IDENTIFICATION</scope>
</reference>
<keyword evidence="6" id="KW-0888">Threonine protease</keyword>
<keyword evidence="8" id="KW-0647">Proteasome</keyword>
<evidence type="ECO:0000256" key="2">
    <source>
        <dbReference type="ARBA" id="ARBA00004123"/>
    </source>
</evidence>
<evidence type="ECO:0000256" key="1">
    <source>
        <dbReference type="ARBA" id="ARBA00001198"/>
    </source>
</evidence>
<keyword evidence="5" id="KW-0645">Protease</keyword>
<sequence length="282" mass="31024">MYYRDLHDDETSYKEEIKRLVNMDDTAIPDKLELPPLGIQPKVFVNKHFGPNSRLPMAQFQKGTTTMAFVYKPKTAQDKGGVVVAVDSRASGGQFISSKTVMKIIPINDRMVATMAGGAADCLYWTRHVSKYCNLFELRENTQISVAATSQYFANVMYGYRGRGFSVGSMVCGIDKSGPSVYLVQDTGARLKIDTICAVGSGQMNAMAIADSKYNEEMSDEEAVELGREAIVHSTFRDGGSGGQCNVCLITSEGMTVFPPIDVSETYYKFMEKIGRSTVPEV</sequence>
<comment type="subcellular location">
    <subcellularLocation>
        <location evidence="2">Nucleus</location>
    </subcellularLocation>
</comment>
<comment type="subunit">
    <text evidence="10">The 26S proteasome consists of a 20S proteasome core and two 19S regulatory subunits. The 20S proteasome core is composed of 28 subunits that are arranged in four stacked rings, resulting in a barrel-shaped structure. The two end rings are each formed by seven alpha subunits, and the two central rings are each formed by seven beta subunits. The catalytic chamber with the active sites is on the inside of the barrel.</text>
</comment>
<dbReference type="GO" id="GO:0005839">
    <property type="term" value="C:proteasome core complex"/>
    <property type="evidence" value="ECO:0007669"/>
    <property type="project" value="InterPro"/>
</dbReference>
<dbReference type="GO" id="GO:0051603">
    <property type="term" value="P:proteolysis involved in protein catabolic process"/>
    <property type="evidence" value="ECO:0007669"/>
    <property type="project" value="InterPro"/>
</dbReference>
<dbReference type="InterPro" id="IPR023333">
    <property type="entry name" value="Proteasome_suB-type"/>
</dbReference>
<dbReference type="GO" id="GO:0005634">
    <property type="term" value="C:nucleus"/>
    <property type="evidence" value="ECO:0007669"/>
    <property type="project" value="UniProtKB-SubCell"/>
</dbReference>
<evidence type="ECO:0000256" key="4">
    <source>
        <dbReference type="ARBA" id="ARBA00022490"/>
    </source>
</evidence>
<dbReference type="PROSITE" id="PS51476">
    <property type="entry name" value="PROTEASOME_BETA_2"/>
    <property type="match status" value="1"/>
</dbReference>
<evidence type="ECO:0000256" key="9">
    <source>
        <dbReference type="ARBA" id="ARBA00023145"/>
    </source>
</evidence>
<dbReference type="GO" id="GO:0005737">
    <property type="term" value="C:cytoplasm"/>
    <property type="evidence" value="ECO:0007669"/>
    <property type="project" value="TreeGrafter"/>
</dbReference>
<dbReference type="Gene3D" id="3.60.20.10">
    <property type="entry name" value="Glutamine Phosphoribosylpyrophosphate, subunit 1, domain 1"/>
    <property type="match status" value="1"/>
</dbReference>
<evidence type="ECO:0000313" key="12">
    <source>
        <dbReference type="Proteomes" id="UP000050741"/>
    </source>
</evidence>
<evidence type="ECO:0000256" key="5">
    <source>
        <dbReference type="ARBA" id="ARBA00022670"/>
    </source>
</evidence>
<dbReference type="PRINTS" id="PR00141">
    <property type="entry name" value="PROTEASOME"/>
</dbReference>
<dbReference type="Proteomes" id="UP000050741">
    <property type="component" value="Unassembled WGS sequence"/>
</dbReference>
<evidence type="ECO:0000256" key="3">
    <source>
        <dbReference type="ARBA" id="ARBA00012039"/>
    </source>
</evidence>
<dbReference type="InterPro" id="IPR029055">
    <property type="entry name" value="Ntn_hydrolases_N"/>
</dbReference>
<evidence type="ECO:0000256" key="11">
    <source>
        <dbReference type="PIRSR" id="PIRSR600243-1"/>
    </source>
</evidence>
<dbReference type="GO" id="GO:0004298">
    <property type="term" value="F:threonine-type endopeptidase activity"/>
    <property type="evidence" value="ECO:0007669"/>
    <property type="project" value="UniProtKB-KW"/>
</dbReference>
<keyword evidence="4" id="KW-0963">Cytoplasm</keyword>
<feature type="active site" description="Nucleophile" evidence="11">
    <location>
        <position position="64"/>
    </location>
</feature>
<dbReference type="AlphaFoldDB" id="A0A183CC32"/>
<dbReference type="PANTHER" id="PTHR32194">
    <property type="entry name" value="METALLOPROTEASE TLDD"/>
    <property type="match status" value="1"/>
</dbReference>
<proteinExistence type="predicted"/>
<keyword evidence="12" id="KW-1185">Reference proteome</keyword>
<organism evidence="12 13">
    <name type="scientific">Globodera pallida</name>
    <name type="common">Potato cyst nematode worm</name>
    <name type="synonym">Heterodera pallida</name>
    <dbReference type="NCBI Taxonomy" id="36090"/>
    <lineage>
        <taxon>Eukaryota</taxon>
        <taxon>Metazoa</taxon>
        <taxon>Ecdysozoa</taxon>
        <taxon>Nematoda</taxon>
        <taxon>Chromadorea</taxon>
        <taxon>Rhabditida</taxon>
        <taxon>Tylenchina</taxon>
        <taxon>Tylenchomorpha</taxon>
        <taxon>Tylenchoidea</taxon>
        <taxon>Heteroderidae</taxon>
        <taxon>Heteroderinae</taxon>
        <taxon>Globodera</taxon>
    </lineage>
</organism>
<dbReference type="InterPro" id="IPR000243">
    <property type="entry name" value="Pept_T1A_subB"/>
</dbReference>
<dbReference type="WBParaSite" id="GPLIN_001043300">
    <property type="protein sequence ID" value="GPLIN_001043300"/>
    <property type="gene ID" value="GPLIN_001043300"/>
</dbReference>
<dbReference type="EC" id="3.4.25.1" evidence="3"/>
<evidence type="ECO:0000256" key="8">
    <source>
        <dbReference type="ARBA" id="ARBA00022942"/>
    </source>
</evidence>
<keyword evidence="9" id="KW-0865">Zymogen</keyword>
<dbReference type="Pfam" id="PF00227">
    <property type="entry name" value="Proteasome"/>
    <property type="match status" value="1"/>
</dbReference>
<evidence type="ECO:0000256" key="6">
    <source>
        <dbReference type="ARBA" id="ARBA00022698"/>
    </source>
</evidence>
<keyword evidence="7" id="KW-0378">Hydrolase</keyword>
<dbReference type="SUPFAM" id="SSF56235">
    <property type="entry name" value="N-terminal nucleophile aminohydrolases (Ntn hydrolases)"/>
    <property type="match status" value="1"/>
</dbReference>
<reference evidence="12" key="1">
    <citation type="submission" date="2014-05" db="EMBL/GenBank/DDBJ databases">
        <title>The genome and life-stage specific transcriptomes of Globodera pallida elucidate key aspects of plant parasitism by a cyst nematode.</title>
        <authorList>
            <person name="Cotton J.A."/>
            <person name="Lilley C.J."/>
            <person name="Jones L.M."/>
            <person name="Kikuchi T."/>
            <person name="Reid A.J."/>
            <person name="Thorpe P."/>
            <person name="Tsai I.J."/>
            <person name="Beasley H."/>
            <person name="Blok V."/>
            <person name="Cock P.J.A."/>
            <person name="Van den Akker S.E."/>
            <person name="Holroyd N."/>
            <person name="Hunt M."/>
            <person name="Mantelin S."/>
            <person name="Naghra H."/>
            <person name="Pain A."/>
            <person name="Palomares-Rius J.E."/>
            <person name="Zarowiecki M."/>
            <person name="Berriman M."/>
            <person name="Jones J.T."/>
            <person name="Urwin P.E."/>
        </authorList>
    </citation>
    <scope>NUCLEOTIDE SEQUENCE [LARGE SCALE GENOMIC DNA]</scope>
    <source>
        <strain evidence="12">Lindley</strain>
    </source>
</reference>
<name>A0A183CC32_GLOPA</name>
<comment type="catalytic activity">
    <reaction evidence="1">
        <text>Cleavage of peptide bonds with very broad specificity.</text>
        <dbReference type="EC" id="3.4.25.1"/>
    </reaction>
</comment>
<dbReference type="PANTHER" id="PTHR32194:SF3">
    <property type="entry name" value="PROTEASOME SUBUNIT BETA"/>
    <property type="match status" value="1"/>
</dbReference>